<dbReference type="AlphaFoldDB" id="V5SHE4"/>
<protein>
    <recommendedName>
        <fullName evidence="4">Flagellar assembly protein FliH/Type III secretion system HrpE domain-containing protein</fullName>
    </recommendedName>
</protein>
<dbReference type="RefSeq" id="WP_023786232.1">
    <property type="nucleotide sequence ID" value="NC_022997.1"/>
</dbReference>
<evidence type="ECO:0008006" key="4">
    <source>
        <dbReference type="Google" id="ProtNLM"/>
    </source>
</evidence>
<feature type="region of interest" description="Disordered" evidence="1">
    <location>
        <begin position="206"/>
        <end position="229"/>
    </location>
</feature>
<dbReference type="STRING" id="1029756.W911_04110"/>
<evidence type="ECO:0000256" key="1">
    <source>
        <dbReference type="SAM" id="MobiDB-lite"/>
    </source>
</evidence>
<proteinExistence type="predicted"/>
<evidence type="ECO:0000313" key="2">
    <source>
        <dbReference type="EMBL" id="AHB49917.1"/>
    </source>
</evidence>
<dbReference type="OrthoDB" id="7677041at2"/>
<dbReference type="KEGG" id="hni:W911_04110"/>
<accession>V5SHE4</accession>
<organism evidence="2 3">
    <name type="scientific">Hyphomicrobium nitrativorans NL23</name>
    <dbReference type="NCBI Taxonomy" id="1029756"/>
    <lineage>
        <taxon>Bacteria</taxon>
        <taxon>Pseudomonadati</taxon>
        <taxon>Pseudomonadota</taxon>
        <taxon>Alphaproteobacteria</taxon>
        <taxon>Hyphomicrobiales</taxon>
        <taxon>Hyphomicrobiaceae</taxon>
        <taxon>Hyphomicrobium</taxon>
    </lineage>
</organism>
<gene>
    <name evidence="2" type="ORF">W911_04110</name>
</gene>
<evidence type="ECO:0000313" key="3">
    <source>
        <dbReference type="Proteomes" id="UP000018542"/>
    </source>
</evidence>
<dbReference type="PATRIC" id="fig|1029756.8.peg.859"/>
<name>V5SHE4_9HYPH</name>
<keyword evidence="3" id="KW-1185">Reference proteome</keyword>
<dbReference type="EMBL" id="CP006912">
    <property type="protein sequence ID" value="AHB49917.1"/>
    <property type="molecule type" value="Genomic_DNA"/>
</dbReference>
<dbReference type="Proteomes" id="UP000018542">
    <property type="component" value="Chromosome"/>
</dbReference>
<reference evidence="2 3" key="1">
    <citation type="journal article" date="2014" name="Genome Announc.">
        <title>Complete Genome Sequence of Hyphomicrobium nitrativorans Strain NL23, a Denitrifying Bacterium Isolated from Biofilm of a Methanol-Fed Denitrification System Treating Seawater at the Montreal Biodome.</title>
        <authorList>
            <person name="Martineau C."/>
            <person name="Villeneuve C."/>
            <person name="Mauffrey F."/>
            <person name="Villemur R."/>
        </authorList>
    </citation>
    <scope>NUCLEOTIDE SEQUENCE [LARGE SCALE GENOMIC DNA]</scope>
    <source>
        <strain evidence="2">NL23</strain>
    </source>
</reference>
<dbReference type="HOGENOM" id="CLU_1208459_0_0_5"/>
<sequence>MTATFPVRHYLTEISGDAVRTKDDTGRPGRNAAVEAEARIEEARTRGILDGRAAADAEYAALLAAKDAAFEERLASERQKWAVDEGGRLGNLFHAGLMDVEQRVAEQVGRILKPIFADEVRRAAVSALSQTLTEMLAKGAYTRIAISGPSDLLSALQARVGEVDAALSFVVSERVDLVVHADETVLETRIGAWGKFIEAGAEPATSTLSGAEGSVAELENPPYPTGGAE</sequence>